<dbReference type="AlphaFoldDB" id="A0A1H8ZJI8"/>
<feature type="domain" description="DICT" evidence="1">
    <location>
        <begin position="116"/>
        <end position="219"/>
    </location>
</feature>
<dbReference type="OrthoDB" id="302327at2157"/>
<dbReference type="PIRSF" id="PIRSF030471">
    <property type="entry name" value="STR_Vng0742h_prd"/>
    <property type="match status" value="1"/>
</dbReference>
<evidence type="ECO:0000259" key="1">
    <source>
        <dbReference type="Pfam" id="PF10069"/>
    </source>
</evidence>
<proteinExistence type="predicted"/>
<keyword evidence="3" id="KW-1185">Reference proteome</keyword>
<dbReference type="Pfam" id="PF10069">
    <property type="entry name" value="DICT"/>
    <property type="match status" value="1"/>
</dbReference>
<protein>
    <recommendedName>
        <fullName evidence="1">DICT domain-containing protein</fullName>
    </recommendedName>
</protein>
<dbReference type="InterPro" id="IPR019278">
    <property type="entry name" value="DICT_dom"/>
</dbReference>
<dbReference type="RefSeq" id="WP_090611746.1">
    <property type="nucleotide sequence ID" value="NZ_FOFD01000001.1"/>
</dbReference>
<dbReference type="STRING" id="1186196.SAMN04489841_0186"/>
<dbReference type="Proteomes" id="UP000199114">
    <property type="component" value="Unassembled WGS sequence"/>
</dbReference>
<accession>A0A1H8ZJI8</accession>
<organism evidence="2 3">
    <name type="scientific">Natrinema salaciae</name>
    <dbReference type="NCBI Taxonomy" id="1186196"/>
    <lineage>
        <taxon>Archaea</taxon>
        <taxon>Methanobacteriati</taxon>
        <taxon>Methanobacteriota</taxon>
        <taxon>Stenosarchaea group</taxon>
        <taxon>Halobacteria</taxon>
        <taxon>Halobacteriales</taxon>
        <taxon>Natrialbaceae</taxon>
        <taxon>Natrinema</taxon>
    </lineage>
</organism>
<evidence type="ECO:0000313" key="3">
    <source>
        <dbReference type="Proteomes" id="UP000199114"/>
    </source>
</evidence>
<reference evidence="3" key="1">
    <citation type="submission" date="2016-10" db="EMBL/GenBank/DDBJ databases">
        <authorList>
            <person name="Varghese N."/>
            <person name="Submissions S."/>
        </authorList>
    </citation>
    <scope>NUCLEOTIDE SEQUENCE [LARGE SCALE GENOMIC DNA]</scope>
    <source>
        <strain evidence="3">DSM 25055</strain>
    </source>
</reference>
<dbReference type="InterPro" id="IPR016954">
    <property type="entry name" value="Uncharacterised_Vng0742h"/>
</dbReference>
<name>A0A1H8ZJI8_9EURY</name>
<gene>
    <name evidence="2" type="ORF">SAMN04489841_0186</name>
</gene>
<sequence length="276" mass="29965">MTLRAFIDDVGSPDRTIAVVNDDATGPLTEMLAETFAEQPITVEPGETIPPDSDLDPRIRAPLERDGDTAVLLEEGRPIAASPMAALYDAILAINSDLFVTGARGVAEIDLPAVLATLDETRLRLRGYPLSHKEKLLLILVSRYIEQRAWATGSGTLHSAFQRLSRIGDEIGTRDVYADLAATDVDTHVYGVDDGTTVDLDVTEHTGSDEEYRDGWFVVYEPDDGAGLDGSDDDGGSNTGPAALVCLETEPRVWDGFWTYDPDRVAAIADYIRRAL</sequence>
<evidence type="ECO:0000313" key="2">
    <source>
        <dbReference type="EMBL" id="SEP64417.1"/>
    </source>
</evidence>
<dbReference type="EMBL" id="FOFD01000001">
    <property type="protein sequence ID" value="SEP64417.1"/>
    <property type="molecule type" value="Genomic_DNA"/>
</dbReference>